<accession>A0ABZ2RKJ1</accession>
<keyword evidence="2" id="KW-1185">Reference proteome</keyword>
<evidence type="ECO:0000313" key="1">
    <source>
        <dbReference type="EMBL" id="WXL27052.1"/>
    </source>
</evidence>
<organism evidence="1 2">
    <name type="scientific">Ectopseudomonas mendocina</name>
    <name type="common">Pseudomonas mendocina</name>
    <dbReference type="NCBI Taxonomy" id="300"/>
    <lineage>
        <taxon>Bacteria</taxon>
        <taxon>Pseudomonadati</taxon>
        <taxon>Pseudomonadota</taxon>
        <taxon>Gammaproteobacteria</taxon>
        <taxon>Pseudomonadales</taxon>
        <taxon>Pseudomonadaceae</taxon>
        <taxon>Ectopseudomonas</taxon>
    </lineage>
</organism>
<proteinExistence type="predicted"/>
<dbReference type="EMBL" id="CP148074">
    <property type="protein sequence ID" value="WXL27052.1"/>
    <property type="molecule type" value="Genomic_DNA"/>
</dbReference>
<dbReference type="Proteomes" id="UP001476583">
    <property type="component" value="Chromosome"/>
</dbReference>
<protein>
    <submittedName>
        <fullName evidence="1">Sugar ABC transporter ATPase</fullName>
    </submittedName>
</protein>
<evidence type="ECO:0000313" key="2">
    <source>
        <dbReference type="Proteomes" id="UP001476583"/>
    </source>
</evidence>
<name>A0ABZ2RKJ1_ECTME</name>
<reference evidence="1 2" key="1">
    <citation type="submission" date="2024-03" db="EMBL/GenBank/DDBJ databases">
        <title>Complete genome of BD2.</title>
        <authorList>
            <person name="Cao G."/>
        </authorList>
    </citation>
    <scope>NUCLEOTIDE SEQUENCE [LARGE SCALE GENOMIC DNA]</scope>
    <source>
        <strain evidence="1 2">BD2</strain>
    </source>
</reference>
<sequence length="183" mass="20447">MKQQQAIIVPQISSFPGHEAAALKLVRWLIRQNIVEAELSTCGRTGRHMGYGIAPGARKVVERPDLLPFGQPIHGLEIIYKRCIYTPTEGFLEEAGCPECRQEVGEALFESLDEWFPGHTDNFICPLCGHEDDINGFLFLQPCGFSNLGFIFNNWAEAGFKPEFLQQITAVLGFPVRVVRVGL</sequence>
<gene>
    <name evidence="1" type="ORF">WG219_06240</name>
</gene>